<keyword evidence="1" id="KW-1133">Transmembrane helix</keyword>
<accession>A0A645HY81</accession>
<dbReference type="EMBL" id="VSSQ01102481">
    <property type="protein sequence ID" value="MPN43830.1"/>
    <property type="molecule type" value="Genomic_DNA"/>
</dbReference>
<feature type="transmembrane region" description="Helical" evidence="1">
    <location>
        <begin position="20"/>
        <end position="36"/>
    </location>
</feature>
<protein>
    <submittedName>
        <fullName evidence="2">Uncharacterized protein</fullName>
    </submittedName>
</protein>
<evidence type="ECO:0000256" key="1">
    <source>
        <dbReference type="SAM" id="Phobius"/>
    </source>
</evidence>
<name>A0A645HY81_9ZZZZ</name>
<dbReference type="AlphaFoldDB" id="A0A645HY81"/>
<evidence type="ECO:0000313" key="2">
    <source>
        <dbReference type="EMBL" id="MPN43830.1"/>
    </source>
</evidence>
<comment type="caution">
    <text evidence="2">The sequence shown here is derived from an EMBL/GenBank/DDBJ whole genome shotgun (WGS) entry which is preliminary data.</text>
</comment>
<keyword evidence="1" id="KW-0472">Membrane</keyword>
<keyword evidence="1" id="KW-0812">Transmembrane</keyword>
<organism evidence="2">
    <name type="scientific">bioreactor metagenome</name>
    <dbReference type="NCBI Taxonomy" id="1076179"/>
    <lineage>
        <taxon>unclassified sequences</taxon>
        <taxon>metagenomes</taxon>
        <taxon>ecological metagenomes</taxon>
    </lineage>
</organism>
<reference evidence="2" key="1">
    <citation type="submission" date="2019-08" db="EMBL/GenBank/DDBJ databases">
        <authorList>
            <person name="Kucharzyk K."/>
            <person name="Murdoch R.W."/>
            <person name="Higgins S."/>
            <person name="Loffler F."/>
        </authorList>
    </citation>
    <scope>NUCLEOTIDE SEQUENCE</scope>
</reference>
<proteinExistence type="predicted"/>
<sequence length="58" mass="6372">MFTGVLIDALLEGSFSIENIIGGSLVALGLTLNLLFERRASQKRIAERNLEEEIKNAP</sequence>
<gene>
    <name evidence="2" type="ORF">SDC9_191391</name>
</gene>